<protein>
    <submittedName>
        <fullName evidence="1">Uncharacterized protein</fullName>
    </submittedName>
</protein>
<organism evidence="1 2">
    <name type="scientific">Eubacterium callanderi</name>
    <dbReference type="NCBI Taxonomy" id="53442"/>
    <lineage>
        <taxon>Bacteria</taxon>
        <taxon>Bacillati</taxon>
        <taxon>Bacillota</taxon>
        <taxon>Clostridia</taxon>
        <taxon>Eubacteriales</taxon>
        <taxon>Eubacteriaceae</taxon>
        <taxon>Eubacterium</taxon>
    </lineage>
</organism>
<proteinExistence type="predicted"/>
<comment type="caution">
    <text evidence="1">The sequence shown here is derived from an EMBL/GenBank/DDBJ whole genome shotgun (WGS) entry which is preliminary data.</text>
</comment>
<evidence type="ECO:0000313" key="2">
    <source>
        <dbReference type="Proteomes" id="UP000184012"/>
    </source>
</evidence>
<sequence length="60" mass="6838">MDSDKLAHVLSLFYLDKTWDVSSLTPSELTDKYFNVLSEIEKNIEERNNAIASDLADSML</sequence>
<dbReference type="AlphaFoldDB" id="A0AB74EUD8"/>
<dbReference type="RefSeq" id="WP_073382065.1">
    <property type="nucleotide sequence ID" value="NZ_DBFXFH010000047.1"/>
</dbReference>
<name>A0AB74EUD8_9FIRM</name>
<dbReference type="EMBL" id="FRBP01000001">
    <property type="protein sequence ID" value="SHK94357.1"/>
    <property type="molecule type" value="Genomic_DNA"/>
</dbReference>
<accession>A0AB74EUD8</accession>
<dbReference type="Proteomes" id="UP000184012">
    <property type="component" value="Unassembled WGS sequence"/>
</dbReference>
<evidence type="ECO:0000313" key="1">
    <source>
        <dbReference type="EMBL" id="SHK94357.1"/>
    </source>
</evidence>
<reference evidence="1 2" key="1">
    <citation type="submission" date="2016-11" db="EMBL/GenBank/DDBJ databases">
        <authorList>
            <person name="Varghese N."/>
            <person name="Submissions S."/>
        </authorList>
    </citation>
    <scope>NUCLEOTIDE SEQUENCE [LARGE SCALE GENOMIC DNA]</scope>
    <source>
        <strain evidence="1 2">FD</strain>
    </source>
</reference>
<gene>
    <name evidence="1" type="ORF">SAMN04515649_101339</name>
</gene>